<dbReference type="Gene3D" id="1.10.443.10">
    <property type="entry name" value="Intergrase catalytic core"/>
    <property type="match status" value="1"/>
</dbReference>
<sequence>MSTSAPTPPRSLENPVDQCNSHVNLIGTFPLEGLQQLPSEGARQCQAILGHGETLGFWETPQSMIEHFGSQLRCINLRQRLLSALPAKLTASSQLDALLDEGVIWLTRLGLLMRMGPSSLGKNRHKSLDASTIASALYTKFNTIVARGILNRLSTPTYTSFEFAITLTAEDLRELRSSRHTRDHLRRLTELRNRGLWGDAPPAIEFAGNTTSPRGEVAARSPEKESTPYQPIPDEFLAQMGPRVLWIVQVLGPNLIHLLDSLPELIANINFASKTESNSMKMTRSIASYFDANPWRDSAGDTILAPPFPICHGSYRGARRAIEEIDPFEWPIRKWASVATLALTLQSAHLWITLLVMAGRIGEIMTLPRESIEWARDGQPYANGKTYKLAFAINGEERQWPAPEILVDVLAQQVKLIEACEKLAKIRKGIKDEEYPVGVPEHLWASLGSSPRADAEERLAVANASLTRLAMRIGMTATPGGRNLHTHRFRKTLSRLAGLAIDGSPKVLMRLLGHKDITMTLGYMLTDSSFAKEIDDITRELRVMRAQHLIEDMYEAVHKPTILPYAGHGGLGAPVLSSTVSSYKSELHRTGKIWEVETSHELAVLLTNNGQCMRLVNAHVVCTKTDGEIGLCSTKKGIPNIANCQSECINRIEERTGRRDTQRIIPIILMNAQQAIKDNDLLTVASYARQLSIELNRFDDIKESWRDNPEVIAIMKAGA</sequence>
<reference evidence="4" key="1">
    <citation type="submission" date="2016-11" db="EMBL/GenBank/DDBJ databases">
        <authorList>
            <person name="Varghese N."/>
            <person name="Submissions S."/>
        </authorList>
    </citation>
    <scope>NUCLEOTIDE SEQUENCE [LARGE SCALE GENOMIC DNA]</scope>
    <source>
        <strain evidence="4">Sac-22</strain>
    </source>
</reference>
<organism evidence="3 4">
    <name type="scientific">Duganella sacchari</name>
    <dbReference type="NCBI Taxonomy" id="551987"/>
    <lineage>
        <taxon>Bacteria</taxon>
        <taxon>Pseudomonadati</taxon>
        <taxon>Pseudomonadota</taxon>
        <taxon>Betaproteobacteria</taxon>
        <taxon>Burkholderiales</taxon>
        <taxon>Oxalobacteraceae</taxon>
        <taxon>Telluria group</taxon>
        <taxon>Duganella</taxon>
    </lineage>
</organism>
<dbReference type="STRING" id="551987.SAMN05192549_11922"/>
<evidence type="ECO:0000313" key="3">
    <source>
        <dbReference type="EMBL" id="SHN43883.1"/>
    </source>
</evidence>
<dbReference type="InterPro" id="IPR013762">
    <property type="entry name" value="Integrase-like_cat_sf"/>
</dbReference>
<name>A0A1M7RC90_9BURK</name>
<evidence type="ECO:0000313" key="4">
    <source>
        <dbReference type="Proteomes" id="UP000184339"/>
    </source>
</evidence>
<dbReference type="AlphaFoldDB" id="A0A1M7RC90"/>
<dbReference type="EMBL" id="FRCX01000019">
    <property type="protein sequence ID" value="SHN43883.1"/>
    <property type="molecule type" value="Genomic_DNA"/>
</dbReference>
<dbReference type="SUPFAM" id="SSF56349">
    <property type="entry name" value="DNA breaking-rejoining enzymes"/>
    <property type="match status" value="1"/>
</dbReference>
<evidence type="ECO:0000256" key="2">
    <source>
        <dbReference type="SAM" id="MobiDB-lite"/>
    </source>
</evidence>
<dbReference type="GO" id="GO:0015074">
    <property type="term" value="P:DNA integration"/>
    <property type="evidence" value="ECO:0007669"/>
    <property type="project" value="InterPro"/>
</dbReference>
<keyword evidence="4" id="KW-1185">Reference proteome</keyword>
<evidence type="ECO:0008006" key="5">
    <source>
        <dbReference type="Google" id="ProtNLM"/>
    </source>
</evidence>
<gene>
    <name evidence="3" type="ORF">SAMN05192549_11922</name>
</gene>
<dbReference type="InterPro" id="IPR011010">
    <property type="entry name" value="DNA_brk_join_enz"/>
</dbReference>
<protein>
    <recommendedName>
        <fullName evidence="5">Phage integrase family protein</fullName>
    </recommendedName>
</protein>
<dbReference type="GO" id="GO:0006310">
    <property type="term" value="P:DNA recombination"/>
    <property type="evidence" value="ECO:0007669"/>
    <property type="project" value="UniProtKB-KW"/>
</dbReference>
<dbReference type="CDD" id="cd00397">
    <property type="entry name" value="DNA_BRE_C"/>
    <property type="match status" value="1"/>
</dbReference>
<dbReference type="RefSeq" id="WP_139260719.1">
    <property type="nucleotide sequence ID" value="NZ_FRCX01000019.1"/>
</dbReference>
<proteinExistence type="predicted"/>
<feature type="region of interest" description="Disordered" evidence="2">
    <location>
        <begin position="208"/>
        <end position="231"/>
    </location>
</feature>
<evidence type="ECO:0000256" key="1">
    <source>
        <dbReference type="ARBA" id="ARBA00023172"/>
    </source>
</evidence>
<dbReference type="Proteomes" id="UP000184339">
    <property type="component" value="Unassembled WGS sequence"/>
</dbReference>
<accession>A0A1M7RC90</accession>
<dbReference type="OrthoDB" id="8767990at2"/>
<keyword evidence="1" id="KW-0233">DNA recombination</keyword>
<dbReference type="GO" id="GO:0003677">
    <property type="term" value="F:DNA binding"/>
    <property type="evidence" value="ECO:0007669"/>
    <property type="project" value="InterPro"/>
</dbReference>